<feature type="domain" description="Homeobox" evidence="12">
    <location>
        <begin position="97"/>
        <end position="188"/>
    </location>
</feature>
<evidence type="ECO:0000256" key="6">
    <source>
        <dbReference type="ARBA" id="ARBA00023163"/>
    </source>
</evidence>
<keyword evidence="2" id="KW-0217">Developmental protein</keyword>
<comment type="similarity">
    <text evidence="7">Belongs to the paired homeobox family. Unc-4 subfamily.</text>
</comment>
<dbReference type="Proteomes" id="UP000095285">
    <property type="component" value="Unassembled WGS sequence"/>
</dbReference>
<evidence type="ECO:0000313" key="14">
    <source>
        <dbReference type="WBParaSite" id="EN70_1622"/>
    </source>
</evidence>
<dbReference type="SMART" id="SM00389">
    <property type="entry name" value="HOX"/>
    <property type="match status" value="1"/>
</dbReference>
<keyword evidence="3" id="KW-0221">Differentiation</keyword>
<accession>A0A1I7VED0</accession>
<dbReference type="SUPFAM" id="SSF46689">
    <property type="entry name" value="Homeodomain-like"/>
    <property type="match status" value="1"/>
</dbReference>
<dbReference type="Pfam" id="PF00046">
    <property type="entry name" value="Homeodomain"/>
    <property type="match status" value="1"/>
</dbReference>
<dbReference type="GO" id="GO:0007399">
    <property type="term" value="P:nervous system development"/>
    <property type="evidence" value="ECO:0007669"/>
    <property type="project" value="UniProtKB-KW"/>
</dbReference>
<keyword evidence="11" id="KW-1133">Transmembrane helix</keyword>
<evidence type="ECO:0000256" key="2">
    <source>
        <dbReference type="ARBA" id="ARBA00022473"/>
    </source>
</evidence>
<feature type="compositionally biased region" description="Polar residues" evidence="10">
    <location>
        <begin position="47"/>
        <end position="57"/>
    </location>
</feature>
<dbReference type="GO" id="GO:0005634">
    <property type="term" value="C:nucleus"/>
    <property type="evidence" value="ECO:0007669"/>
    <property type="project" value="UniProtKB-SubCell"/>
</dbReference>
<evidence type="ECO:0000256" key="11">
    <source>
        <dbReference type="SAM" id="Phobius"/>
    </source>
</evidence>
<feature type="compositionally biased region" description="Low complexity" evidence="10">
    <location>
        <begin position="35"/>
        <end position="46"/>
    </location>
</feature>
<feature type="compositionally biased region" description="Low complexity" evidence="10">
    <location>
        <begin position="293"/>
        <end position="306"/>
    </location>
</feature>
<protein>
    <submittedName>
        <fullName evidence="14">Homeobox domain-containing protein</fullName>
    </submittedName>
</protein>
<organism evidence="13 14">
    <name type="scientific">Loa loa</name>
    <name type="common">Eye worm</name>
    <name type="synonym">Filaria loa</name>
    <dbReference type="NCBI Taxonomy" id="7209"/>
    <lineage>
        <taxon>Eukaryota</taxon>
        <taxon>Metazoa</taxon>
        <taxon>Ecdysozoa</taxon>
        <taxon>Nematoda</taxon>
        <taxon>Chromadorea</taxon>
        <taxon>Rhabditida</taxon>
        <taxon>Spirurina</taxon>
        <taxon>Spiruromorpha</taxon>
        <taxon>Filarioidea</taxon>
        <taxon>Onchocercidae</taxon>
        <taxon>Loa</taxon>
    </lineage>
</organism>
<keyword evidence="11" id="KW-0812">Transmembrane</keyword>
<feature type="region of interest" description="Disordered" evidence="10">
    <location>
        <begin position="205"/>
        <end position="228"/>
    </location>
</feature>
<dbReference type="GO" id="GO:0010468">
    <property type="term" value="P:regulation of gene expression"/>
    <property type="evidence" value="ECO:0007669"/>
    <property type="project" value="TreeGrafter"/>
</dbReference>
<feature type="transmembrane region" description="Helical" evidence="11">
    <location>
        <begin position="152"/>
        <end position="178"/>
    </location>
</feature>
<evidence type="ECO:0000256" key="8">
    <source>
        <dbReference type="PROSITE-ProRule" id="PRU00108"/>
    </source>
</evidence>
<dbReference type="GO" id="GO:1990837">
    <property type="term" value="F:sequence-specific double-stranded DNA binding"/>
    <property type="evidence" value="ECO:0007669"/>
    <property type="project" value="TreeGrafter"/>
</dbReference>
<dbReference type="PANTHER" id="PTHR46799">
    <property type="entry name" value="HOMEOBOX PROTEIN UNC-4 HOMOLOG"/>
    <property type="match status" value="1"/>
</dbReference>
<dbReference type="GO" id="GO:0030154">
    <property type="term" value="P:cell differentiation"/>
    <property type="evidence" value="ECO:0007669"/>
    <property type="project" value="UniProtKB-KW"/>
</dbReference>
<dbReference type="STRING" id="7209.A0A1I7VED0"/>
<evidence type="ECO:0000256" key="4">
    <source>
        <dbReference type="ARBA" id="ARBA00022902"/>
    </source>
</evidence>
<evidence type="ECO:0000256" key="5">
    <source>
        <dbReference type="ARBA" id="ARBA00023015"/>
    </source>
</evidence>
<feature type="region of interest" description="Disordered" evidence="10">
    <location>
        <begin position="33"/>
        <end position="57"/>
    </location>
</feature>
<keyword evidence="8 9" id="KW-0539">Nucleus</keyword>
<evidence type="ECO:0000256" key="7">
    <source>
        <dbReference type="ARBA" id="ARBA00038351"/>
    </source>
</evidence>
<evidence type="ECO:0000256" key="1">
    <source>
        <dbReference type="ARBA" id="ARBA00004123"/>
    </source>
</evidence>
<dbReference type="AlphaFoldDB" id="A0A1I7VED0"/>
<comment type="subcellular location">
    <subcellularLocation>
        <location evidence="1 8 9">Nucleus</location>
    </subcellularLocation>
</comment>
<evidence type="ECO:0000259" key="12">
    <source>
        <dbReference type="PROSITE" id="PS50071"/>
    </source>
</evidence>
<dbReference type="InterPro" id="IPR001356">
    <property type="entry name" value="HD"/>
</dbReference>
<reference evidence="14" key="2">
    <citation type="submission" date="2016-11" db="UniProtKB">
        <authorList>
            <consortium name="WormBaseParasite"/>
        </authorList>
    </citation>
    <scope>IDENTIFICATION</scope>
</reference>
<keyword evidence="4" id="KW-0524">Neurogenesis</keyword>
<feature type="DNA-binding region" description="Homeobox" evidence="8">
    <location>
        <begin position="99"/>
        <end position="189"/>
    </location>
</feature>
<dbReference type="PROSITE" id="PS50071">
    <property type="entry name" value="HOMEOBOX_2"/>
    <property type="match status" value="1"/>
</dbReference>
<keyword evidence="5" id="KW-0805">Transcription regulation</keyword>
<proteinExistence type="inferred from homology"/>
<name>A0A1I7VED0_LOALO</name>
<keyword evidence="6" id="KW-0804">Transcription</keyword>
<keyword evidence="8 9" id="KW-0371">Homeobox</keyword>
<dbReference type="eggNOG" id="KOG0490">
    <property type="taxonomic scope" value="Eukaryota"/>
</dbReference>
<evidence type="ECO:0000256" key="3">
    <source>
        <dbReference type="ARBA" id="ARBA00022782"/>
    </source>
</evidence>
<evidence type="ECO:0000256" key="10">
    <source>
        <dbReference type="SAM" id="MobiDB-lite"/>
    </source>
</evidence>
<evidence type="ECO:0000313" key="13">
    <source>
        <dbReference type="Proteomes" id="UP000095285"/>
    </source>
</evidence>
<dbReference type="Gene3D" id="1.10.10.60">
    <property type="entry name" value="Homeodomain-like"/>
    <property type="match status" value="1"/>
</dbReference>
<dbReference type="CDD" id="cd00086">
    <property type="entry name" value="homeodomain"/>
    <property type="match status" value="1"/>
</dbReference>
<keyword evidence="8 9" id="KW-0238">DNA-binding</keyword>
<reference evidence="13" key="1">
    <citation type="submission" date="2012-04" db="EMBL/GenBank/DDBJ databases">
        <title>The Genome Sequence of Loa loa.</title>
        <authorList>
            <consortium name="The Broad Institute Genome Sequencing Platform"/>
            <consortium name="Broad Institute Genome Sequencing Center for Infectious Disease"/>
            <person name="Nutman T.B."/>
            <person name="Fink D.L."/>
            <person name="Russ C."/>
            <person name="Young S."/>
            <person name="Zeng Q."/>
            <person name="Gargeya S."/>
            <person name="Alvarado L."/>
            <person name="Berlin A."/>
            <person name="Chapman S.B."/>
            <person name="Chen Z."/>
            <person name="Freedman E."/>
            <person name="Gellesch M."/>
            <person name="Goldberg J."/>
            <person name="Griggs A."/>
            <person name="Gujja S."/>
            <person name="Heilman E.R."/>
            <person name="Heiman D."/>
            <person name="Howarth C."/>
            <person name="Mehta T."/>
            <person name="Neiman D."/>
            <person name="Pearson M."/>
            <person name="Roberts A."/>
            <person name="Saif S."/>
            <person name="Shea T."/>
            <person name="Shenoy N."/>
            <person name="Sisk P."/>
            <person name="Stolte C."/>
            <person name="Sykes S."/>
            <person name="White J."/>
            <person name="Yandava C."/>
            <person name="Haas B."/>
            <person name="Henn M.R."/>
            <person name="Nusbaum C."/>
            <person name="Birren B."/>
        </authorList>
    </citation>
    <scope>NUCLEOTIDE SEQUENCE [LARGE SCALE GENOMIC DNA]</scope>
</reference>
<sequence>MFTTTGMQQFWKECWKMQQQLVKGIDLSIAQQPTSSNESEIASSRSTTPDTTVIGNHSTTDQDVIETSAQHSRQLHLGALLGDDCKGSRRGNDKLECKRRRTRTNFTGWQLEELENAFEASHYPDVFMREALALRLDLLESRVQINIVIVDVIVVAIVVVVVVIVIVIIIIVAIVVWFQNRRAKWRKKEQLRKGAQRVQSLIRDTDGNVKPGTTNESNENETKNNENITLPKNTFSIDNLLAASRVPRGRRPNAKYPRVQACKSMSPFMLPLFPITQPAGITIRETTPPSLPSSPQQSLSLSLSSPDEIIEKQNIYQ</sequence>
<dbReference type="InterPro" id="IPR009057">
    <property type="entry name" value="Homeodomain-like_sf"/>
</dbReference>
<keyword evidence="13" id="KW-1185">Reference proteome</keyword>
<evidence type="ECO:0000256" key="9">
    <source>
        <dbReference type="RuleBase" id="RU000682"/>
    </source>
</evidence>
<dbReference type="PANTHER" id="PTHR46799:SF1">
    <property type="entry name" value="HOMEOBOX PROTEIN UNC-4 HOMOLOG"/>
    <property type="match status" value="1"/>
</dbReference>
<dbReference type="WBParaSite" id="EN70_1622">
    <property type="protein sequence ID" value="EN70_1622"/>
    <property type="gene ID" value="EN70_1622"/>
</dbReference>
<feature type="region of interest" description="Disordered" evidence="10">
    <location>
        <begin position="283"/>
        <end position="306"/>
    </location>
</feature>
<keyword evidence="11" id="KW-0472">Membrane</keyword>